<feature type="region of interest" description="Disordered" evidence="1">
    <location>
        <begin position="1354"/>
        <end position="1375"/>
    </location>
</feature>
<comment type="caution">
    <text evidence="3">The sequence shown here is derived from an EMBL/GenBank/DDBJ whole genome shotgun (WGS) entry which is preliminary data.</text>
</comment>
<feature type="compositionally biased region" description="Polar residues" evidence="1">
    <location>
        <begin position="1263"/>
        <end position="1291"/>
    </location>
</feature>
<feature type="compositionally biased region" description="Basic and acidic residues" evidence="1">
    <location>
        <begin position="748"/>
        <end position="758"/>
    </location>
</feature>
<feature type="region of interest" description="Disordered" evidence="1">
    <location>
        <begin position="1023"/>
        <end position="1047"/>
    </location>
</feature>
<proteinExistence type="predicted"/>
<keyword evidence="2" id="KW-0472">Membrane</keyword>
<feature type="region of interest" description="Disordered" evidence="1">
    <location>
        <begin position="1261"/>
        <end position="1322"/>
    </location>
</feature>
<keyword evidence="2" id="KW-0812">Transmembrane</keyword>
<dbReference type="EMBL" id="JBHFQA010000021">
    <property type="protein sequence ID" value="KAL2080493.1"/>
    <property type="molecule type" value="Genomic_DNA"/>
</dbReference>
<feature type="compositionally biased region" description="Basic and acidic residues" evidence="1">
    <location>
        <begin position="396"/>
        <end position="408"/>
    </location>
</feature>
<evidence type="ECO:0000256" key="2">
    <source>
        <dbReference type="SAM" id="Phobius"/>
    </source>
</evidence>
<feature type="region of interest" description="Disordered" evidence="1">
    <location>
        <begin position="1094"/>
        <end position="1144"/>
    </location>
</feature>
<feature type="compositionally biased region" description="Basic and acidic residues" evidence="1">
    <location>
        <begin position="1218"/>
        <end position="1228"/>
    </location>
</feature>
<feature type="compositionally biased region" description="Polar residues" evidence="1">
    <location>
        <begin position="315"/>
        <end position="333"/>
    </location>
</feature>
<feature type="compositionally biased region" description="Polar residues" evidence="1">
    <location>
        <begin position="1437"/>
        <end position="1448"/>
    </location>
</feature>
<keyword evidence="4" id="KW-1185">Reference proteome</keyword>
<feature type="compositionally biased region" description="Polar residues" evidence="1">
    <location>
        <begin position="78"/>
        <end position="87"/>
    </location>
</feature>
<sequence length="1578" mass="169993">MVVFLSKNIRSLFSFFKKRAGPKEEEQSRLTVHYTASQHYQENVFIQASRPKHLQDLHTEAQEGLKILQLEEHKNGVDYQTEQTSATDAPWPETDASPTAQQPSEASVGIVANSSTSSASTGSSFSSRPPLTRQGSTFKPLNPVRRPEKSKRKSRRTTIMGIPQQVQRELVMQRGTSSQEQPAGNGVSSLDVVIIPTIDGETPEPNHEGVRVHLLSIEALQASREEQLLRQHLQALYRDDLALAHRSGPRTSPQQRPKSLAVPGLTSSSFLQEPQGPVMSVSPQATYMSTIIPNAILPAAIDVIQIDRTRTRSNLAVSKSSLTSASPGSSRSGGDTLEPPSSSSCHSQSSETIVSNSSTISSKGVISIPSTMDGTKDGAALNTAHTNGRVPMRSFYPERKESSQRESRVVTLAKVEDDDGEDDEDDEDDENVRDSRGFSRSLSVMKTKQPPAPPRRTFSLHQEKMKRRPKELVEVKDSGGMESHNGQNLTRAREDSMSAISAGSSGHSFNSSIVTEDCQPSSTSSAINPGYPAIVGLPEMSSLIRQNESTAGSNFDRTLSPSSGYSSQSGTPTLSPKEICPPSPERKAKPPKPERTGSKTSLAVSSPALVAPPSSAAPDLTGQEIPSSTIRAPPQATPQPSTVDLRDLLNIPPRPKVKAPLPPPPETWAHNRRTFELLCGPPPNTNKLLHLQQQMQSDNHQTQSQNPPEEHTAAPDPQTPTSGVDENVPQIENQESEVKVQEEQVPVKTHESVTETKCEPQALEMVAMHVRERDTQDGHQRKESCQVDDKQTRNKMSAEDKGPVIPKKEPPPVMKKSIRIKAGQKPEQIQQCIQGLTYRDTVSPPSETLPSLTRDTHSMSKAKVVTGTGNVESLGPESVCREPTHVTSVPEVVCKVSNVLSGPSKLKPSGSSPPPSPPPAHLPPPPPSKTCSASTLPPEEEKEEELLLMDSAWPPPPPPLVDLPDLAYTYEGQDELDFPPPPPPFSQQALSELEQTHPKHSQGEAMVAAQEEKLHELRASAADKGVEVLSTDPELEEEPKSDKTILENPVATLLNPPEMNQHFQQLMSKADSVVGEGQSEEHLTECAGLTGLLDLSTAPSKDPQTLTDEPTLTQEIPPSSALPTPQQVASPTSSTTDSTTKPHEPVQIDLNSETLSPPHVLEDTGPAVPPVAQVTTDTVPGMPFPANLTPAHVPVTTCPIVEGQATVNFRRQPSLLNRENRSSKDLLSRNKSTPTPKEDANIPLVTPSLLQMVRLRAVEANEEQVTVPPSSNTHSEDGTPSQDPSQSSGQAVPQKPIRKSLSLKTGTPATKSPSFPAASPSMRLQEAIRLKTAAMSSRDGLPARLCLRSSMASLHSSETSATSPQSPAGGDLHKSPASTASFIFSKSTKKVVIETPSAPEAQAGLKQSLAAELRQVSDQAKQAIINGTDNLAKRPPSITTKTLQGSNSSDKDTQRSNSSEVTAATEANGGAVIMAKTTGQQAQSTDAPCSVGTQHLIFIIMPSGVLHRSSFENLYWQSSAPDLTLNSLPNCRSNLGYILCIQVNIIIIIITLTCPHLLISNQLTHAHCQTSIGYSQSH</sequence>
<feature type="compositionally biased region" description="Low complexity" evidence="1">
    <location>
        <begin position="560"/>
        <end position="573"/>
    </location>
</feature>
<feature type="compositionally biased region" description="Low complexity" evidence="1">
    <location>
        <begin position="1130"/>
        <end position="1139"/>
    </location>
</feature>
<feature type="compositionally biased region" description="Basic and acidic residues" evidence="1">
    <location>
        <begin position="470"/>
        <end position="479"/>
    </location>
</feature>
<feature type="compositionally biased region" description="Low complexity" evidence="1">
    <location>
        <begin position="501"/>
        <end position="512"/>
    </location>
</feature>
<reference evidence="3 4" key="1">
    <citation type="submission" date="2024-09" db="EMBL/GenBank/DDBJ databases">
        <title>A chromosome-level genome assembly of Gray's grenadier anchovy, Coilia grayii.</title>
        <authorList>
            <person name="Fu Z."/>
        </authorList>
    </citation>
    <scope>NUCLEOTIDE SEQUENCE [LARGE SCALE GENOMIC DNA]</scope>
    <source>
        <strain evidence="3">G4</strain>
        <tissue evidence="3">Muscle</tissue>
    </source>
</reference>
<feature type="compositionally biased region" description="Polar residues" evidence="1">
    <location>
        <begin position="1354"/>
        <end position="1366"/>
    </location>
</feature>
<feature type="compositionally biased region" description="Polar residues" evidence="1">
    <location>
        <begin position="1097"/>
        <end position="1129"/>
    </location>
</feature>
<feature type="compositionally biased region" description="Basic and acidic residues" evidence="1">
    <location>
        <begin position="584"/>
        <end position="597"/>
    </location>
</feature>
<feature type="compositionally biased region" description="Polar residues" evidence="1">
    <location>
        <begin position="96"/>
        <end position="105"/>
    </location>
</feature>
<feature type="compositionally biased region" description="Polar residues" evidence="1">
    <location>
        <begin position="685"/>
        <end position="707"/>
    </location>
</feature>
<feature type="region of interest" description="Disordered" evidence="1">
    <location>
        <begin position="900"/>
        <end position="1008"/>
    </location>
</feature>
<feature type="region of interest" description="Disordered" evidence="1">
    <location>
        <begin position="1426"/>
        <end position="1463"/>
    </location>
</feature>
<organism evidence="3 4">
    <name type="scientific">Coilia grayii</name>
    <name type="common">Gray's grenadier anchovy</name>
    <dbReference type="NCBI Taxonomy" id="363190"/>
    <lineage>
        <taxon>Eukaryota</taxon>
        <taxon>Metazoa</taxon>
        <taxon>Chordata</taxon>
        <taxon>Craniata</taxon>
        <taxon>Vertebrata</taxon>
        <taxon>Euteleostomi</taxon>
        <taxon>Actinopterygii</taxon>
        <taxon>Neopterygii</taxon>
        <taxon>Teleostei</taxon>
        <taxon>Clupei</taxon>
        <taxon>Clupeiformes</taxon>
        <taxon>Clupeoidei</taxon>
        <taxon>Engraulidae</taxon>
        <taxon>Coilinae</taxon>
        <taxon>Coilia</taxon>
    </lineage>
</organism>
<feature type="compositionally biased region" description="Low complexity" evidence="1">
    <location>
        <begin position="900"/>
        <end position="910"/>
    </location>
</feature>
<feature type="compositionally biased region" description="Polar residues" evidence="1">
    <location>
        <begin position="543"/>
        <end position="559"/>
    </location>
</feature>
<feature type="compositionally biased region" description="Polar residues" evidence="1">
    <location>
        <begin position="1302"/>
        <end position="1313"/>
    </location>
</feature>
<feature type="compositionally biased region" description="Low complexity" evidence="1">
    <location>
        <begin position="341"/>
        <end position="350"/>
    </location>
</feature>
<feature type="region of interest" description="Disordered" evidence="1">
    <location>
        <begin position="1211"/>
        <end position="1245"/>
    </location>
</feature>
<evidence type="ECO:0000313" key="3">
    <source>
        <dbReference type="EMBL" id="KAL2080493.1"/>
    </source>
</evidence>
<gene>
    <name evidence="3" type="ORF">ACEWY4_024286</name>
</gene>
<feature type="compositionally biased region" description="Polar residues" evidence="1">
    <location>
        <begin position="843"/>
        <end position="853"/>
    </location>
</feature>
<accession>A0ABD1J3L1</accession>
<feature type="region of interest" description="Disordered" evidence="1">
    <location>
        <begin position="315"/>
        <end position="813"/>
    </location>
</feature>
<feature type="compositionally biased region" description="Low complexity" evidence="1">
    <location>
        <begin position="114"/>
        <end position="127"/>
    </location>
</feature>
<dbReference type="PANTHER" id="PTHR23039:SF6">
    <property type="entry name" value="SIMILAR TO MKIAA1522 PROTEIN"/>
    <property type="match status" value="1"/>
</dbReference>
<feature type="compositionally biased region" description="Acidic residues" evidence="1">
    <location>
        <begin position="938"/>
        <end position="947"/>
    </location>
</feature>
<feature type="region of interest" description="Disordered" evidence="1">
    <location>
        <begin position="246"/>
        <end position="277"/>
    </location>
</feature>
<feature type="region of interest" description="Disordered" evidence="1">
    <location>
        <begin position="866"/>
        <end position="885"/>
    </location>
</feature>
<feature type="compositionally biased region" description="Low complexity" evidence="1">
    <location>
        <begin position="601"/>
        <end position="618"/>
    </location>
</feature>
<feature type="compositionally biased region" description="Polar residues" evidence="1">
    <location>
        <begin position="351"/>
        <end position="373"/>
    </location>
</feature>
<feature type="compositionally biased region" description="Basic and acidic residues" evidence="1">
    <location>
        <begin position="769"/>
        <end position="810"/>
    </location>
</feature>
<dbReference type="PANTHER" id="PTHR23039">
    <property type="entry name" value="NANCE-HORAN SYNDROME PROTEIN"/>
    <property type="match status" value="1"/>
</dbReference>
<feature type="region of interest" description="Disordered" evidence="1">
    <location>
        <begin position="78"/>
        <end position="166"/>
    </location>
</feature>
<feature type="compositionally biased region" description="Pro residues" evidence="1">
    <location>
        <begin position="911"/>
        <end position="928"/>
    </location>
</feature>
<evidence type="ECO:0000313" key="4">
    <source>
        <dbReference type="Proteomes" id="UP001591681"/>
    </source>
</evidence>
<evidence type="ECO:0008006" key="5">
    <source>
        <dbReference type="Google" id="ProtNLM"/>
    </source>
</evidence>
<feature type="compositionally biased region" description="Acidic residues" evidence="1">
    <location>
        <begin position="416"/>
        <end position="431"/>
    </location>
</feature>
<feature type="region of interest" description="Disordered" evidence="1">
    <location>
        <begin position="837"/>
        <end position="861"/>
    </location>
</feature>
<name>A0ABD1J3L1_9TELE</name>
<evidence type="ECO:0000256" key="1">
    <source>
        <dbReference type="SAM" id="MobiDB-lite"/>
    </source>
</evidence>
<keyword evidence="2" id="KW-1133">Transmembrane helix</keyword>
<protein>
    <recommendedName>
        <fullName evidence="5">KIAA1522</fullName>
    </recommendedName>
</protein>
<feature type="transmembrane region" description="Helical" evidence="2">
    <location>
        <begin position="1535"/>
        <end position="1559"/>
    </location>
</feature>
<dbReference type="InterPro" id="IPR024845">
    <property type="entry name" value="NHS-like"/>
</dbReference>
<feature type="compositionally biased region" description="Polar residues" evidence="1">
    <location>
        <begin position="518"/>
        <end position="527"/>
    </location>
</feature>
<dbReference type="Pfam" id="PF15273">
    <property type="entry name" value="NHS"/>
    <property type="match status" value="1"/>
</dbReference>
<dbReference type="Proteomes" id="UP001591681">
    <property type="component" value="Unassembled WGS sequence"/>
</dbReference>